<keyword evidence="1" id="KW-1133">Transmembrane helix</keyword>
<organism evidence="2 3">
    <name type="scientific">Alteromonas gilva</name>
    <dbReference type="NCBI Taxonomy" id="2987522"/>
    <lineage>
        <taxon>Bacteria</taxon>
        <taxon>Pseudomonadati</taxon>
        <taxon>Pseudomonadota</taxon>
        <taxon>Gammaproteobacteria</taxon>
        <taxon>Alteromonadales</taxon>
        <taxon>Alteromonadaceae</taxon>
        <taxon>Alteromonas/Salinimonas group</taxon>
        <taxon>Alteromonas</taxon>
    </lineage>
</organism>
<dbReference type="NCBIfam" id="NF038050">
    <property type="entry name" value="NrtS"/>
    <property type="match status" value="1"/>
</dbReference>
<keyword evidence="3" id="KW-1185">Reference proteome</keyword>
<dbReference type="Proteomes" id="UP001218788">
    <property type="component" value="Unassembled WGS sequence"/>
</dbReference>
<reference evidence="2 3" key="1">
    <citation type="submission" date="2022-10" db="EMBL/GenBank/DDBJ databases">
        <title>Alteromonas sp. chi3 Genome sequencing.</title>
        <authorList>
            <person name="Park S."/>
        </authorList>
    </citation>
    <scope>NUCLEOTIDE SEQUENCE [LARGE SCALE GENOMIC DNA]</scope>
    <source>
        <strain evidence="3">chi3</strain>
    </source>
</reference>
<name>A0ABT5KYD2_9ALTE</name>
<sequence>MQQFIALLRERSRERVSLSVLFSALKTALVVGTVLTTINQFEAVVYGELPLQVVKALLSYSVPFMVFLYGRLTAPTFRSTP</sequence>
<gene>
    <name evidence="2" type="primary">nrtS</name>
    <name evidence="2" type="ORF">OIK42_03305</name>
</gene>
<evidence type="ECO:0000313" key="2">
    <source>
        <dbReference type="EMBL" id="MDC8829784.1"/>
    </source>
</evidence>
<evidence type="ECO:0000256" key="1">
    <source>
        <dbReference type="SAM" id="Phobius"/>
    </source>
</evidence>
<protein>
    <submittedName>
        <fullName evidence="2">Nitrate/nitrite transporter NrtS</fullName>
    </submittedName>
</protein>
<dbReference type="RefSeq" id="WP_273638361.1">
    <property type="nucleotide sequence ID" value="NZ_JAQQXP010000001.1"/>
</dbReference>
<feature type="transmembrane region" description="Helical" evidence="1">
    <location>
        <begin position="20"/>
        <end position="41"/>
    </location>
</feature>
<keyword evidence="1" id="KW-0472">Membrane</keyword>
<comment type="caution">
    <text evidence="2">The sequence shown here is derived from an EMBL/GenBank/DDBJ whole genome shotgun (WGS) entry which is preliminary data.</text>
</comment>
<dbReference type="InterPro" id="IPR047700">
    <property type="entry name" value="NrtS-like"/>
</dbReference>
<evidence type="ECO:0000313" key="3">
    <source>
        <dbReference type="Proteomes" id="UP001218788"/>
    </source>
</evidence>
<dbReference type="EMBL" id="JAQQXP010000001">
    <property type="protein sequence ID" value="MDC8829784.1"/>
    <property type="molecule type" value="Genomic_DNA"/>
</dbReference>
<accession>A0ABT5KYD2</accession>
<feature type="transmembrane region" description="Helical" evidence="1">
    <location>
        <begin position="53"/>
        <end position="72"/>
    </location>
</feature>
<keyword evidence="1" id="KW-0812">Transmembrane</keyword>
<proteinExistence type="predicted"/>